<organism evidence="2 3">
    <name type="scientific">Merluccius polli</name>
    <name type="common">Benguela hake</name>
    <name type="synonym">Merluccius cadenati</name>
    <dbReference type="NCBI Taxonomy" id="89951"/>
    <lineage>
        <taxon>Eukaryota</taxon>
        <taxon>Metazoa</taxon>
        <taxon>Chordata</taxon>
        <taxon>Craniata</taxon>
        <taxon>Vertebrata</taxon>
        <taxon>Euteleostomi</taxon>
        <taxon>Actinopterygii</taxon>
        <taxon>Neopterygii</taxon>
        <taxon>Teleostei</taxon>
        <taxon>Neoteleostei</taxon>
        <taxon>Acanthomorphata</taxon>
        <taxon>Zeiogadaria</taxon>
        <taxon>Gadariae</taxon>
        <taxon>Gadiformes</taxon>
        <taxon>Gadoidei</taxon>
        <taxon>Merlucciidae</taxon>
        <taxon>Merluccius</taxon>
    </lineage>
</organism>
<dbReference type="Proteomes" id="UP001174136">
    <property type="component" value="Unassembled WGS sequence"/>
</dbReference>
<evidence type="ECO:0000313" key="3">
    <source>
        <dbReference type="Proteomes" id="UP001174136"/>
    </source>
</evidence>
<comment type="caution">
    <text evidence="2">The sequence shown here is derived from an EMBL/GenBank/DDBJ whole genome shotgun (WGS) entry which is preliminary data.</text>
</comment>
<dbReference type="AlphaFoldDB" id="A0AA47M0N2"/>
<evidence type="ECO:0000313" key="2">
    <source>
        <dbReference type="EMBL" id="KAK0131460.1"/>
    </source>
</evidence>
<accession>A0AA47M0N2</accession>
<gene>
    <name evidence="2" type="ORF">N1851_033863</name>
</gene>
<name>A0AA47M0N2_MERPO</name>
<protein>
    <submittedName>
        <fullName evidence="2">Uncharacterized protein</fullName>
    </submittedName>
</protein>
<dbReference type="SUPFAM" id="SSF50630">
    <property type="entry name" value="Acid proteases"/>
    <property type="match status" value="1"/>
</dbReference>
<proteinExistence type="predicted"/>
<sequence>MLICLDMPLSVALSFVDAVSSLVTWRGSATGYRKLATTELLSRSSGGKPAGSETILGAQGEASKLVAPCPHLVVRMGGIEVPCLLDTGSMVSTMLKAANGLAIPYVGYLELDMECCGQQMERCGVLVVKDPPGGVSAQVPGVLGMNVIRRCYRQLFGQHGLALFDSPSVSEASGCMMEALQKCHQANVQAPEKDPGSGW</sequence>
<feature type="signal peptide" evidence="1">
    <location>
        <begin position="1"/>
        <end position="21"/>
    </location>
</feature>
<feature type="chain" id="PRO_5041385778" evidence="1">
    <location>
        <begin position="22"/>
        <end position="199"/>
    </location>
</feature>
<dbReference type="InterPro" id="IPR021109">
    <property type="entry name" value="Peptidase_aspartic_dom_sf"/>
</dbReference>
<dbReference type="EMBL" id="JAOPHQ010006544">
    <property type="protein sequence ID" value="KAK0131460.1"/>
    <property type="molecule type" value="Genomic_DNA"/>
</dbReference>
<keyword evidence="1" id="KW-0732">Signal</keyword>
<keyword evidence="3" id="KW-1185">Reference proteome</keyword>
<reference evidence="2" key="1">
    <citation type="journal article" date="2023" name="Front. Mar. Sci.">
        <title>A new Merluccius polli reference genome to investigate the effects of global change in West African waters.</title>
        <authorList>
            <person name="Mateo J.L."/>
            <person name="Blanco-Fernandez C."/>
            <person name="Garcia-Vazquez E."/>
            <person name="Machado-Schiaffino G."/>
        </authorList>
    </citation>
    <scope>NUCLEOTIDE SEQUENCE</scope>
    <source>
        <strain evidence="2">C29</strain>
        <tissue evidence="2">Fin</tissue>
    </source>
</reference>
<evidence type="ECO:0000256" key="1">
    <source>
        <dbReference type="SAM" id="SignalP"/>
    </source>
</evidence>